<evidence type="ECO:0000313" key="2">
    <source>
        <dbReference type="EMBL" id="NGO55563.1"/>
    </source>
</evidence>
<feature type="transmembrane region" description="Helical" evidence="1">
    <location>
        <begin position="377"/>
        <end position="397"/>
    </location>
</feature>
<evidence type="ECO:0000256" key="1">
    <source>
        <dbReference type="SAM" id="Phobius"/>
    </source>
</evidence>
<dbReference type="RefSeq" id="WP_165033914.1">
    <property type="nucleotide sequence ID" value="NZ_JAAKZF010000108.1"/>
</dbReference>
<evidence type="ECO:0008006" key="4">
    <source>
        <dbReference type="Google" id="ProtNLM"/>
    </source>
</evidence>
<keyword evidence="3" id="KW-1185">Reference proteome</keyword>
<comment type="caution">
    <text evidence="2">The sequence shown here is derived from an EMBL/GenBank/DDBJ whole genome shotgun (WGS) entry which is preliminary data.</text>
</comment>
<dbReference type="EMBL" id="JAAKZF010000108">
    <property type="protein sequence ID" value="NGO55563.1"/>
    <property type="molecule type" value="Genomic_DNA"/>
</dbReference>
<reference evidence="2 3" key="1">
    <citation type="submission" date="2020-02" db="EMBL/GenBank/DDBJ databases">
        <title>Genome sequence of strain CCNWXJ40-4.</title>
        <authorList>
            <person name="Gao J."/>
            <person name="Sun J."/>
        </authorList>
    </citation>
    <scope>NUCLEOTIDE SEQUENCE [LARGE SCALE GENOMIC DNA]</scope>
    <source>
        <strain evidence="2 3">CCNWXJ 40-4</strain>
    </source>
</reference>
<dbReference type="SUPFAM" id="SSF53254">
    <property type="entry name" value="Phosphoglycerate mutase-like"/>
    <property type="match status" value="1"/>
</dbReference>
<protein>
    <recommendedName>
        <fullName evidence="4">Histidine phosphatase family protein</fullName>
    </recommendedName>
</protein>
<sequence length="409" mass="45130">MQTHYVFLMRHASYELEKKGLSDRGLREVKQIAERLGEYLIHALRHRSVAGWNAPILGVVIVAPTDEARATARALSEELQHVGLAVPLPVEPEYLSPERCPAASPYFYHWRRTSRREARRSVDNAIQRILAVELPAESNSTLVVGHAPQLGWFARRLTHGAIPIARAELACIRSKAFWWGRWGHLEWVLSPNVKDLKSGSADATGDDSEKEIREKIKGKMESAKLLGAVLTGLLTFVLGVPKDMLPAVASGVTASAGQTGAGVDMSAWMAINLDLLVCFGGAVVALVAGASLFFAAYFAYDSLLMPTRFWSESSPPVGRVRWLVARPPSSAAWVLYANMLRIWTLRFVPAIWCAVLAPVLLAYSLIVGRLWPDRNWLWSLGYLAIVLLIGIGLAYAFGRWTRPIVGAED</sequence>
<keyword evidence="1" id="KW-1133">Transmembrane helix</keyword>
<dbReference type="Gene3D" id="3.40.50.1240">
    <property type="entry name" value="Phosphoglycerate mutase-like"/>
    <property type="match status" value="1"/>
</dbReference>
<gene>
    <name evidence="2" type="ORF">G6N73_31760</name>
</gene>
<feature type="transmembrane region" description="Helical" evidence="1">
    <location>
        <begin position="275"/>
        <end position="300"/>
    </location>
</feature>
<dbReference type="InterPro" id="IPR029033">
    <property type="entry name" value="His_PPase_superfam"/>
</dbReference>
<name>A0A6G4WMZ6_9HYPH</name>
<accession>A0A6G4WMZ6</accession>
<keyword evidence="1" id="KW-0812">Transmembrane</keyword>
<feature type="transmembrane region" description="Helical" evidence="1">
    <location>
        <begin position="223"/>
        <end position="241"/>
    </location>
</feature>
<dbReference type="Proteomes" id="UP001642900">
    <property type="component" value="Unassembled WGS sequence"/>
</dbReference>
<organism evidence="2 3">
    <name type="scientific">Allomesorhizobium camelthorni</name>
    <dbReference type="NCBI Taxonomy" id="475069"/>
    <lineage>
        <taxon>Bacteria</taxon>
        <taxon>Pseudomonadati</taxon>
        <taxon>Pseudomonadota</taxon>
        <taxon>Alphaproteobacteria</taxon>
        <taxon>Hyphomicrobiales</taxon>
        <taxon>Phyllobacteriaceae</taxon>
        <taxon>Allomesorhizobium</taxon>
    </lineage>
</organism>
<proteinExistence type="predicted"/>
<keyword evidence="1" id="KW-0472">Membrane</keyword>
<evidence type="ECO:0000313" key="3">
    <source>
        <dbReference type="Proteomes" id="UP001642900"/>
    </source>
</evidence>
<dbReference type="AlphaFoldDB" id="A0A6G4WMZ6"/>
<feature type="transmembrane region" description="Helical" evidence="1">
    <location>
        <begin position="350"/>
        <end position="371"/>
    </location>
</feature>